<feature type="compositionally biased region" description="Basic and acidic residues" evidence="2">
    <location>
        <begin position="11"/>
        <end position="40"/>
    </location>
</feature>
<comment type="similarity">
    <text evidence="1">Belongs to the SNF7 family.</text>
</comment>
<feature type="region of interest" description="Disordered" evidence="2">
    <location>
        <begin position="1"/>
        <end position="40"/>
    </location>
</feature>
<gene>
    <name evidence="3" type="primary">RvY_09389-1</name>
    <name evidence="3" type="synonym">RvY_09389.1</name>
    <name evidence="3" type="ORF">RvY_09389</name>
</gene>
<dbReference type="Gene3D" id="6.10.140.1230">
    <property type="match status" value="1"/>
</dbReference>
<comment type="caution">
    <text evidence="3">The sequence shown here is derived from an EMBL/GenBank/DDBJ whole genome shotgun (WGS) entry which is preliminary data.</text>
</comment>
<evidence type="ECO:0000313" key="4">
    <source>
        <dbReference type="Proteomes" id="UP000186922"/>
    </source>
</evidence>
<dbReference type="Proteomes" id="UP000186922">
    <property type="component" value="Unassembled WGS sequence"/>
</dbReference>
<dbReference type="Pfam" id="PF03357">
    <property type="entry name" value="Snf7"/>
    <property type="match status" value="1"/>
</dbReference>
<dbReference type="AlphaFoldDB" id="A0A1D1VH40"/>
<accession>A0A1D1VH40</accession>
<dbReference type="STRING" id="947166.A0A1D1VH40"/>
<dbReference type="PANTHER" id="PTHR10476">
    <property type="entry name" value="CHARGED MULTIVESICULAR BODY PROTEIN"/>
    <property type="match status" value="1"/>
</dbReference>
<name>A0A1D1VH40_RAMVA</name>
<evidence type="ECO:0000256" key="1">
    <source>
        <dbReference type="ARBA" id="ARBA00006190"/>
    </source>
</evidence>
<dbReference type="OrthoDB" id="5594417at2759"/>
<protein>
    <submittedName>
        <fullName evidence="3">Uncharacterized protein</fullName>
    </submittedName>
</protein>
<dbReference type="GO" id="GO:0007034">
    <property type="term" value="P:vacuolar transport"/>
    <property type="evidence" value="ECO:0007669"/>
    <property type="project" value="InterPro"/>
</dbReference>
<proteinExistence type="inferred from homology"/>
<sequence length="226" mass="25584">MSFSSLFSSKKKPDVKEEIKIQDKSLRHTQRDLDRDRRELERREKQLELDIKKMAKDGKNPEGVKILVKQLLALRKQKTRSMQANSHITGIRMQGKTMTSNVKMSEAMASTTQAMHNMNEHLSPQQVGQIMQEFSKESAKMDMSEEMINETLDDILTESGDESEENVIVSRILDEIGIEVGGQMSKAPAPSRAKIGDAAQSKQKQRVQEDEEAAEIEAQLARLKAE</sequence>
<evidence type="ECO:0000313" key="3">
    <source>
        <dbReference type="EMBL" id="GAU98213.1"/>
    </source>
</evidence>
<dbReference type="EMBL" id="BDGG01000004">
    <property type="protein sequence ID" value="GAU98213.1"/>
    <property type="molecule type" value="Genomic_DNA"/>
</dbReference>
<dbReference type="InterPro" id="IPR005024">
    <property type="entry name" value="Snf7_fam"/>
</dbReference>
<keyword evidence="4" id="KW-1185">Reference proteome</keyword>
<reference evidence="3 4" key="1">
    <citation type="journal article" date="2016" name="Nat. Commun.">
        <title>Extremotolerant tardigrade genome and improved radiotolerance of human cultured cells by tardigrade-unique protein.</title>
        <authorList>
            <person name="Hashimoto T."/>
            <person name="Horikawa D.D."/>
            <person name="Saito Y."/>
            <person name="Kuwahara H."/>
            <person name="Kozuka-Hata H."/>
            <person name="Shin-I T."/>
            <person name="Minakuchi Y."/>
            <person name="Ohishi K."/>
            <person name="Motoyama A."/>
            <person name="Aizu T."/>
            <person name="Enomoto A."/>
            <person name="Kondo K."/>
            <person name="Tanaka S."/>
            <person name="Hara Y."/>
            <person name="Koshikawa S."/>
            <person name="Sagara H."/>
            <person name="Miura T."/>
            <person name="Yokobori S."/>
            <person name="Miyagawa K."/>
            <person name="Suzuki Y."/>
            <person name="Kubo T."/>
            <person name="Oyama M."/>
            <person name="Kohara Y."/>
            <person name="Fujiyama A."/>
            <person name="Arakawa K."/>
            <person name="Katayama T."/>
            <person name="Toyoda A."/>
            <person name="Kunieda T."/>
        </authorList>
    </citation>
    <scope>NUCLEOTIDE SEQUENCE [LARGE SCALE GENOMIC DNA]</scope>
    <source>
        <strain evidence="3 4">YOKOZUNA-1</strain>
    </source>
</reference>
<organism evidence="3 4">
    <name type="scientific">Ramazzottius varieornatus</name>
    <name type="common">Water bear</name>
    <name type="synonym">Tardigrade</name>
    <dbReference type="NCBI Taxonomy" id="947166"/>
    <lineage>
        <taxon>Eukaryota</taxon>
        <taxon>Metazoa</taxon>
        <taxon>Ecdysozoa</taxon>
        <taxon>Tardigrada</taxon>
        <taxon>Eutardigrada</taxon>
        <taxon>Parachela</taxon>
        <taxon>Hypsibioidea</taxon>
        <taxon>Ramazzottiidae</taxon>
        <taxon>Ramazzottius</taxon>
    </lineage>
</organism>
<feature type="region of interest" description="Disordered" evidence="2">
    <location>
        <begin position="183"/>
        <end position="213"/>
    </location>
</feature>
<evidence type="ECO:0000256" key="2">
    <source>
        <dbReference type="SAM" id="MobiDB-lite"/>
    </source>
</evidence>